<evidence type="ECO:0000256" key="5">
    <source>
        <dbReference type="ARBA" id="ARBA00022771"/>
    </source>
</evidence>
<proteinExistence type="inferred from homology"/>
<evidence type="ECO:0000256" key="9">
    <source>
        <dbReference type="ARBA" id="ARBA00023204"/>
    </source>
</evidence>
<dbReference type="GO" id="GO:0006284">
    <property type="term" value="P:base-excision repair"/>
    <property type="evidence" value="ECO:0007669"/>
    <property type="project" value="InterPro"/>
</dbReference>
<feature type="region of interest" description="Disordered" evidence="14">
    <location>
        <begin position="124"/>
        <end position="155"/>
    </location>
</feature>
<reference evidence="17 18" key="1">
    <citation type="journal article" date="2013" name="Biodegradation">
        <title>Quantitative proteomic analysis of ibuprofen-degrading Patulibacter sp. strain I11.</title>
        <authorList>
            <person name="Almeida B."/>
            <person name="Kjeldal H."/>
            <person name="Lolas I."/>
            <person name="Knudsen A.D."/>
            <person name="Carvalho G."/>
            <person name="Nielsen K.L."/>
            <person name="Barreto Crespo M.T."/>
            <person name="Stensballe A."/>
            <person name="Nielsen J.L."/>
        </authorList>
    </citation>
    <scope>NUCLEOTIDE SEQUENCE [LARGE SCALE GENOMIC DNA]</scope>
    <source>
        <strain evidence="17 18">I11</strain>
    </source>
</reference>
<sequence>MPELPEVEAARALAERWTSGRTVVDVEDADEWVCRPHPPGEIAKAVSGRRIERVGRIGKSLWLELDDERRLGLHLGMAGRLVGLAPEGAGPDHEPGAVSPGGPSDLPGGWGATRLDERLAAAAGLPDTAGEPLTARERASWSMPVGRGSRPPLRDLPGDGSWTRFALDLDDGSRLLLFDKRRLARVRLDPDLSTLGPDALTIDAATFAERVGRGNAPLKARLMDQSVLAGVGNLLCDEVLWQAAKSPLRPAGELTREELDDLHETLIDCTREAIARGGVHMGDVIEYRRKGEHCPRCGAAMARGAVGGRTTWWCSREQAYAGT</sequence>
<keyword evidence="18" id="KW-1185">Reference proteome</keyword>
<evidence type="ECO:0000256" key="11">
    <source>
        <dbReference type="ARBA" id="ARBA00023268"/>
    </source>
</evidence>
<evidence type="ECO:0000259" key="15">
    <source>
        <dbReference type="PROSITE" id="PS51066"/>
    </source>
</evidence>
<keyword evidence="9" id="KW-0234">DNA repair</keyword>
<dbReference type="InterPro" id="IPR010979">
    <property type="entry name" value="Ribosomal_uS13-like_H2TH"/>
</dbReference>
<dbReference type="InterPro" id="IPR035937">
    <property type="entry name" value="FPG_N"/>
</dbReference>
<dbReference type="PATRIC" id="fig|1097667.3.peg.907"/>
<dbReference type="Pfam" id="PF01149">
    <property type="entry name" value="Fapy_DNA_glyco"/>
    <property type="match status" value="1"/>
</dbReference>
<keyword evidence="4" id="KW-0227">DNA damage</keyword>
<dbReference type="SUPFAM" id="SSF46946">
    <property type="entry name" value="S13-like H2TH domain"/>
    <property type="match status" value="1"/>
</dbReference>
<feature type="domain" description="FPG-type" evidence="15">
    <location>
        <begin position="285"/>
        <end position="319"/>
    </location>
</feature>
<evidence type="ECO:0000256" key="2">
    <source>
        <dbReference type="ARBA" id="ARBA00009409"/>
    </source>
</evidence>
<evidence type="ECO:0000256" key="6">
    <source>
        <dbReference type="ARBA" id="ARBA00022801"/>
    </source>
</evidence>
<dbReference type="InterPro" id="IPR012319">
    <property type="entry name" value="FPG_cat"/>
</dbReference>
<feature type="domain" description="Formamidopyrimidine-DNA glycosylase catalytic" evidence="16">
    <location>
        <begin position="2"/>
        <end position="184"/>
    </location>
</feature>
<dbReference type="PROSITE" id="PS51066">
    <property type="entry name" value="ZF_FPG_2"/>
    <property type="match status" value="1"/>
</dbReference>
<gene>
    <name evidence="17" type="ORF">PAI11_09100</name>
</gene>
<dbReference type="PROSITE" id="PS51068">
    <property type="entry name" value="FPG_CAT"/>
    <property type="match status" value="1"/>
</dbReference>
<comment type="similarity">
    <text evidence="2">Belongs to the FPG family.</text>
</comment>
<keyword evidence="10" id="KW-0456">Lyase</keyword>
<dbReference type="InterPro" id="IPR015886">
    <property type="entry name" value="H2TH_FPG"/>
</dbReference>
<evidence type="ECO:0000256" key="12">
    <source>
        <dbReference type="ARBA" id="ARBA00023295"/>
    </source>
</evidence>
<evidence type="ECO:0000256" key="14">
    <source>
        <dbReference type="SAM" id="MobiDB-lite"/>
    </source>
</evidence>
<dbReference type="SUPFAM" id="SSF57716">
    <property type="entry name" value="Glucocorticoid receptor-like (DNA-binding domain)"/>
    <property type="match status" value="1"/>
</dbReference>
<dbReference type="Gene3D" id="1.10.8.50">
    <property type="match status" value="1"/>
</dbReference>
<evidence type="ECO:0000313" key="17">
    <source>
        <dbReference type="EMBL" id="EHN12234.1"/>
    </source>
</evidence>
<dbReference type="Proteomes" id="UP000005143">
    <property type="component" value="Unassembled WGS sequence"/>
</dbReference>
<evidence type="ECO:0000256" key="1">
    <source>
        <dbReference type="ARBA" id="ARBA00001668"/>
    </source>
</evidence>
<dbReference type="PANTHER" id="PTHR22993">
    <property type="entry name" value="FORMAMIDOPYRIMIDINE-DNA GLYCOSYLASE"/>
    <property type="match status" value="1"/>
</dbReference>
<dbReference type="SMART" id="SM01232">
    <property type="entry name" value="H2TH"/>
    <property type="match status" value="1"/>
</dbReference>
<evidence type="ECO:0000256" key="8">
    <source>
        <dbReference type="ARBA" id="ARBA00023125"/>
    </source>
</evidence>
<keyword evidence="5 13" id="KW-0863">Zinc-finger</keyword>
<evidence type="ECO:0000256" key="10">
    <source>
        <dbReference type="ARBA" id="ARBA00023239"/>
    </source>
</evidence>
<keyword evidence="3" id="KW-0479">Metal-binding</keyword>
<dbReference type="GO" id="GO:0016829">
    <property type="term" value="F:lyase activity"/>
    <property type="evidence" value="ECO:0007669"/>
    <property type="project" value="UniProtKB-KW"/>
</dbReference>
<organism evidence="17 18">
    <name type="scientific">Patulibacter medicamentivorans</name>
    <dbReference type="NCBI Taxonomy" id="1097667"/>
    <lineage>
        <taxon>Bacteria</taxon>
        <taxon>Bacillati</taxon>
        <taxon>Actinomycetota</taxon>
        <taxon>Thermoleophilia</taxon>
        <taxon>Solirubrobacterales</taxon>
        <taxon>Patulibacteraceae</taxon>
        <taxon>Patulibacter</taxon>
    </lineage>
</organism>
<dbReference type="EMBL" id="AGUD01000040">
    <property type="protein sequence ID" value="EHN12234.1"/>
    <property type="molecule type" value="Genomic_DNA"/>
</dbReference>
<dbReference type="EC" id="3.2.2.23" evidence="17"/>
<dbReference type="GO" id="GO:0008270">
    <property type="term" value="F:zinc ion binding"/>
    <property type="evidence" value="ECO:0007669"/>
    <property type="project" value="UniProtKB-KW"/>
</dbReference>
<accession>H0E297</accession>
<evidence type="ECO:0000259" key="16">
    <source>
        <dbReference type="PROSITE" id="PS51068"/>
    </source>
</evidence>
<comment type="catalytic activity">
    <reaction evidence="1">
        <text>Hydrolysis of DNA containing ring-opened 7-methylguanine residues, releasing 2,6-diamino-4-hydroxy-5-(N-methyl)formamidopyrimidine.</text>
        <dbReference type="EC" id="3.2.2.23"/>
    </reaction>
</comment>
<keyword evidence="12 17" id="KW-0326">Glycosidase</keyword>
<evidence type="ECO:0000256" key="4">
    <source>
        <dbReference type="ARBA" id="ARBA00022763"/>
    </source>
</evidence>
<name>H0E297_9ACTN</name>
<evidence type="ECO:0000256" key="13">
    <source>
        <dbReference type="PROSITE-ProRule" id="PRU00391"/>
    </source>
</evidence>
<protein>
    <submittedName>
        <fullName evidence="17">Formamidopyrimidine-DNA glycosylase</fullName>
        <ecNumber evidence="17">3.2.2.23</ecNumber>
    </submittedName>
</protein>
<feature type="region of interest" description="Disordered" evidence="14">
    <location>
        <begin position="86"/>
        <end position="112"/>
    </location>
</feature>
<dbReference type="AlphaFoldDB" id="H0E297"/>
<evidence type="ECO:0000313" key="18">
    <source>
        <dbReference type="Proteomes" id="UP000005143"/>
    </source>
</evidence>
<dbReference type="GO" id="GO:0003906">
    <property type="term" value="F:DNA-(apurinic or apyrimidinic site) endonuclease activity"/>
    <property type="evidence" value="ECO:0007669"/>
    <property type="project" value="InterPro"/>
</dbReference>
<comment type="caution">
    <text evidence="17">The sequence shown here is derived from an EMBL/GenBank/DDBJ whole genome shotgun (WGS) entry which is preliminary data.</text>
</comment>
<dbReference type="PANTHER" id="PTHR22993:SF9">
    <property type="entry name" value="FORMAMIDOPYRIMIDINE-DNA GLYCOSYLASE"/>
    <property type="match status" value="1"/>
</dbReference>
<dbReference type="InterPro" id="IPR000214">
    <property type="entry name" value="Znf_DNA_glyclase/AP_lyase"/>
</dbReference>
<dbReference type="SMART" id="SM00898">
    <property type="entry name" value="Fapy_DNA_glyco"/>
    <property type="match status" value="1"/>
</dbReference>
<keyword evidence="11" id="KW-0511">Multifunctional enzyme</keyword>
<dbReference type="SUPFAM" id="SSF81624">
    <property type="entry name" value="N-terminal domain of MutM-like DNA repair proteins"/>
    <property type="match status" value="1"/>
</dbReference>
<keyword evidence="8" id="KW-0238">DNA-binding</keyword>
<dbReference type="RefSeq" id="WP_007571374.1">
    <property type="nucleotide sequence ID" value="NZ_AGUD01000040.1"/>
</dbReference>
<dbReference type="GO" id="GO:0003684">
    <property type="term" value="F:damaged DNA binding"/>
    <property type="evidence" value="ECO:0007669"/>
    <property type="project" value="InterPro"/>
</dbReference>
<evidence type="ECO:0000256" key="7">
    <source>
        <dbReference type="ARBA" id="ARBA00022833"/>
    </source>
</evidence>
<keyword evidence="6 17" id="KW-0378">Hydrolase</keyword>
<dbReference type="GO" id="GO:0008534">
    <property type="term" value="F:oxidized purine nucleobase lesion DNA N-glycosylase activity"/>
    <property type="evidence" value="ECO:0007669"/>
    <property type="project" value="UniProtKB-EC"/>
</dbReference>
<dbReference type="Pfam" id="PF06831">
    <property type="entry name" value="H2TH"/>
    <property type="match status" value="1"/>
</dbReference>
<keyword evidence="7" id="KW-0862">Zinc</keyword>
<evidence type="ECO:0000256" key="3">
    <source>
        <dbReference type="ARBA" id="ARBA00022723"/>
    </source>
</evidence>
<dbReference type="Gene3D" id="3.20.190.10">
    <property type="entry name" value="MutM-like, N-terminal"/>
    <property type="match status" value="1"/>
</dbReference>